<feature type="compositionally biased region" description="Polar residues" evidence="3">
    <location>
        <begin position="892"/>
        <end position="903"/>
    </location>
</feature>
<feature type="domain" description="SH3" evidence="4">
    <location>
        <begin position="181"/>
        <end position="242"/>
    </location>
</feature>
<evidence type="ECO:0000256" key="1">
    <source>
        <dbReference type="ARBA" id="ARBA00022443"/>
    </source>
</evidence>
<feature type="domain" description="Ras-associating" evidence="5">
    <location>
        <begin position="713"/>
        <end position="846"/>
    </location>
</feature>
<dbReference type="STRING" id="401625.A0A0P1BMY0"/>
<dbReference type="Pfam" id="PF00018">
    <property type="entry name" value="SH3_1"/>
    <property type="match status" value="1"/>
</dbReference>
<dbReference type="OrthoDB" id="196165at2759"/>
<protein>
    <recommendedName>
        <fullName evidence="8">SH3 domain-containing protein</fullName>
    </recommendedName>
</protein>
<dbReference type="SUPFAM" id="SSF50044">
    <property type="entry name" value="SH3-domain"/>
    <property type="match status" value="1"/>
</dbReference>
<feature type="compositionally biased region" description="Low complexity" evidence="3">
    <location>
        <begin position="20"/>
        <end position="46"/>
    </location>
</feature>
<dbReference type="InterPro" id="IPR053039">
    <property type="entry name" value="Polarity_Bud-Selection_Reg"/>
</dbReference>
<dbReference type="InterPro" id="IPR000159">
    <property type="entry name" value="RA_dom"/>
</dbReference>
<dbReference type="PANTHER" id="PTHR47775:SF1">
    <property type="entry name" value="BUD SITE SELECTION PROTEIN 14"/>
    <property type="match status" value="1"/>
</dbReference>
<proteinExistence type="predicted"/>
<feature type="region of interest" description="Disordered" evidence="3">
    <location>
        <begin position="679"/>
        <end position="700"/>
    </location>
</feature>
<dbReference type="SMART" id="SM00314">
    <property type="entry name" value="RA"/>
    <property type="match status" value="1"/>
</dbReference>
<dbReference type="GO" id="GO:0015630">
    <property type="term" value="C:microtubule cytoskeleton"/>
    <property type="evidence" value="ECO:0007669"/>
    <property type="project" value="TreeGrafter"/>
</dbReference>
<feature type="compositionally biased region" description="Basic and acidic residues" evidence="3">
    <location>
        <begin position="585"/>
        <end position="594"/>
    </location>
</feature>
<feature type="compositionally biased region" description="Low complexity" evidence="3">
    <location>
        <begin position="1175"/>
        <end position="1186"/>
    </location>
</feature>
<dbReference type="CDD" id="cd17043">
    <property type="entry name" value="RA"/>
    <property type="match status" value="1"/>
</dbReference>
<dbReference type="PROSITE" id="PS50002">
    <property type="entry name" value="SH3"/>
    <property type="match status" value="1"/>
</dbReference>
<feature type="compositionally biased region" description="Acidic residues" evidence="3">
    <location>
        <begin position="416"/>
        <end position="426"/>
    </location>
</feature>
<reference evidence="6 7" key="1">
    <citation type="submission" date="2014-09" db="EMBL/GenBank/DDBJ databases">
        <authorList>
            <person name="Magalhaes I.L.F."/>
            <person name="Oliveira U."/>
            <person name="Santos F.R."/>
            <person name="Vidigal T.H.D.A."/>
            <person name="Brescovit A.D."/>
            <person name="Santos A.J."/>
        </authorList>
    </citation>
    <scope>NUCLEOTIDE SEQUENCE [LARGE SCALE GENOMIC DNA]</scope>
</reference>
<feature type="compositionally biased region" description="Low complexity" evidence="3">
    <location>
        <begin position="461"/>
        <end position="476"/>
    </location>
</feature>
<feature type="compositionally biased region" description="Polar residues" evidence="3">
    <location>
        <begin position="68"/>
        <end position="77"/>
    </location>
</feature>
<dbReference type="SUPFAM" id="SSF54236">
    <property type="entry name" value="Ubiquitin-like"/>
    <property type="match status" value="1"/>
</dbReference>
<dbReference type="PANTHER" id="PTHR47775">
    <property type="entry name" value="BUD SITE SELECTION PROTEIN 14"/>
    <property type="match status" value="1"/>
</dbReference>
<evidence type="ECO:0000313" key="7">
    <source>
        <dbReference type="Proteomes" id="UP000054845"/>
    </source>
</evidence>
<feature type="region of interest" description="Disordered" evidence="3">
    <location>
        <begin position="1172"/>
        <end position="1287"/>
    </location>
</feature>
<feature type="compositionally biased region" description="Polar residues" evidence="3">
    <location>
        <begin position="595"/>
        <end position="605"/>
    </location>
</feature>
<dbReference type="EMBL" id="CCYA01000270">
    <property type="protein sequence ID" value="CEH18232.1"/>
    <property type="molecule type" value="Genomic_DNA"/>
</dbReference>
<sequence>MAQVKPNLTVDVGLAQTGGRAPAQAAKAAIHAARSASAPRSENGDGSLPGGGGYEGAYGGTESAIDMNAQSIENGRTATADGFSSDEDGDGQDLYAAAQRRLQHGATSKGARATRDDQHGGASTQGGRRMYADNSDSDHEDYGPQGETEVDMDGNSDDDGVYDEEEEDDLSSSPSIPDENIDFDLVYALHNFVATVEGQATVHKGNDLTLLDDSNSYWWLVRVLRTSEVGYIPAENIETPFERLARLNKHRNVDLTSATDDDHNQVPDKIYNSHLVKQRSFGVNGGISAHSGKLSALSRRNAGGPPAHILKEQKRIGKRGVLFGPSTYLEHSGNEMSSDEEGDYDEEAEEGEMEGEDYDEEGTEAQGDGSGAQGASGVTDVRSRGEPVDAGLAGVGAARGPVQGSGASGSAFDRLEPDDGMDWDAGEAEKQAQLGQTGLQTSPSQQQRGPVGSPGSPPYSPEQAQLQGQQQYTLGAGVPGSLRPGEALGQHARNVSSSERSISSLSSAGGQPATPSQIQAERARASTELAGQAGRVSPAAPSSMKADRDSRRMSNRKSRGEEDAYVPEEKTTKKRSGVFSGLFSRSKDKKDRKSATFSDDATTGRSSEDSFAGSAGNRRSGAMSPGVSPGVAGPPQNYGRTMQDRDRVVQEAYQRQFLTDSNKSPNQSAADAAAMAALGNEYSPGPHPQSFQPGKTRPGSLIGTPSYVPMLNVMRVFAGDAIGSEATFKTVLLNEATSAEDLVKQAMQRFRVAVDSNPDDYYLTVKLLEGEERALGGLEKPLQVYDKLSESSPDQISAAIPSVKRSSVGSISSISSNLSLKPAITRLGEDFGDDHAVKFFLHRRAPLSARGAGTSDQGSSTDTAYGGQGLFPANDPKQSGNSGSGTPLGPGSQRNSATSSLTPESAEAIAAATARFALRLIIFPSDLPEGTVFDPQTNALIPEAVLRERGPGGLVPGEGVEQRYREKVLALPRNTTVAEVIEQGLDRFGVMEGLVEGGDDVEDRTSRRRSKGRVRYGLSADIRGDERPLGPASKVLDAYLKQPVFRDAPGNRRSADGKRRSFDAATLLAMVSDLRADDPVFILRQSGMSRQEIIAAQRAAAHERRAAVLGAQRNAQQGVDVVLADEARIRSSRAGENGKVRYSYVPNSGAEQDISNIIEDVLKDQDKAMAAAGLSSSPARDASRPAVLRNASRGTMATSEAEYESASSSPRATSPLSLREVNFDLRPPNSRMTTIDSDTLTTPPLSLGKKSTLQSQQSQAPVGAQASPASKSSSAAPRGASPSYQNAKPKGGVVGGLLGLAAAGGSLAAGAAALSAGALNAVSGGDSGGALTNTAKATSRSTSVFTGSSADLGLQHLFAVVDAAARRDPRSGSRIPPVDAASLRPQVAGLFAPNAPPIESRKTREAYAPVGKQLNMIEDALDQLLMDALRVL</sequence>
<feature type="compositionally biased region" description="Low complexity" evidence="3">
    <location>
        <begin position="1264"/>
        <end position="1283"/>
    </location>
</feature>
<evidence type="ECO:0000256" key="2">
    <source>
        <dbReference type="PROSITE-ProRule" id="PRU00192"/>
    </source>
</evidence>
<evidence type="ECO:0000313" key="6">
    <source>
        <dbReference type="EMBL" id="CEH18232.1"/>
    </source>
</evidence>
<feature type="compositionally biased region" description="Acidic residues" evidence="3">
    <location>
        <begin position="337"/>
        <end position="363"/>
    </location>
</feature>
<dbReference type="Gene3D" id="2.30.30.40">
    <property type="entry name" value="SH3 Domains"/>
    <property type="match status" value="1"/>
</dbReference>
<organism evidence="6 7">
    <name type="scientific">Ceraceosorus bombacis</name>
    <dbReference type="NCBI Taxonomy" id="401625"/>
    <lineage>
        <taxon>Eukaryota</taxon>
        <taxon>Fungi</taxon>
        <taxon>Dikarya</taxon>
        <taxon>Basidiomycota</taxon>
        <taxon>Ustilaginomycotina</taxon>
        <taxon>Exobasidiomycetes</taxon>
        <taxon>Ceraceosorales</taxon>
        <taxon>Ceraceosoraceae</taxon>
        <taxon>Ceraceosorus</taxon>
    </lineage>
</organism>
<name>A0A0P1BMY0_9BASI</name>
<feature type="region of interest" description="Disordered" evidence="3">
    <location>
        <begin position="18"/>
        <end position="177"/>
    </location>
</feature>
<dbReference type="InterPro" id="IPR029071">
    <property type="entry name" value="Ubiquitin-like_domsf"/>
</dbReference>
<feature type="compositionally biased region" description="Polar residues" evidence="3">
    <location>
        <begin position="854"/>
        <end position="863"/>
    </location>
</feature>
<feature type="region of interest" description="Disordered" evidence="3">
    <location>
        <begin position="849"/>
        <end position="903"/>
    </location>
</feature>
<dbReference type="GO" id="GO:0007165">
    <property type="term" value="P:signal transduction"/>
    <property type="evidence" value="ECO:0007669"/>
    <property type="project" value="InterPro"/>
</dbReference>
<keyword evidence="1 2" id="KW-0728">SH3 domain</keyword>
<dbReference type="PROSITE" id="PS50200">
    <property type="entry name" value="RA"/>
    <property type="match status" value="1"/>
</dbReference>
<feature type="compositionally biased region" description="Low complexity" evidence="3">
    <location>
        <begin position="442"/>
        <end position="454"/>
    </location>
</feature>
<dbReference type="InterPro" id="IPR001452">
    <property type="entry name" value="SH3_domain"/>
</dbReference>
<feature type="compositionally biased region" description="Basic and acidic residues" evidence="3">
    <location>
        <begin position="545"/>
        <end position="571"/>
    </location>
</feature>
<feature type="compositionally biased region" description="Gly residues" evidence="3">
    <location>
        <begin position="47"/>
        <end position="59"/>
    </location>
</feature>
<evidence type="ECO:0000259" key="5">
    <source>
        <dbReference type="PROSITE" id="PS50200"/>
    </source>
</evidence>
<evidence type="ECO:0000259" key="4">
    <source>
        <dbReference type="PROSITE" id="PS50002"/>
    </source>
</evidence>
<evidence type="ECO:0008006" key="8">
    <source>
        <dbReference type="Google" id="ProtNLM"/>
    </source>
</evidence>
<dbReference type="Gene3D" id="3.10.20.90">
    <property type="entry name" value="Phosphatidylinositol 3-kinase Catalytic Subunit, Chain A, domain 1"/>
    <property type="match status" value="1"/>
</dbReference>
<dbReference type="GO" id="GO:0030950">
    <property type="term" value="P:establishment or maintenance of actin cytoskeleton polarity"/>
    <property type="evidence" value="ECO:0007669"/>
    <property type="project" value="TreeGrafter"/>
</dbReference>
<dbReference type="FunFam" id="2.30.30.40:FF:000035">
    <property type="entry name" value="SH3 domain containing protein"/>
    <property type="match status" value="1"/>
</dbReference>
<feature type="compositionally biased region" description="Low complexity" evidence="3">
    <location>
        <begin position="624"/>
        <end position="635"/>
    </location>
</feature>
<feature type="compositionally biased region" description="Polar residues" evidence="3">
    <location>
        <begin position="1230"/>
        <end position="1260"/>
    </location>
</feature>
<feature type="compositionally biased region" description="Low complexity" evidence="3">
    <location>
        <begin position="1197"/>
        <end position="1209"/>
    </location>
</feature>
<dbReference type="InterPro" id="IPR036028">
    <property type="entry name" value="SH3-like_dom_sf"/>
</dbReference>
<feature type="compositionally biased region" description="Low complexity" evidence="3">
    <location>
        <begin position="496"/>
        <end position="507"/>
    </location>
</feature>
<accession>A0A0P1BMY0</accession>
<keyword evidence="7" id="KW-1185">Reference proteome</keyword>
<dbReference type="Pfam" id="PF00788">
    <property type="entry name" value="RA"/>
    <property type="match status" value="1"/>
</dbReference>
<dbReference type="Proteomes" id="UP000054845">
    <property type="component" value="Unassembled WGS sequence"/>
</dbReference>
<dbReference type="GO" id="GO:0008104">
    <property type="term" value="P:intracellular protein localization"/>
    <property type="evidence" value="ECO:0007669"/>
    <property type="project" value="TreeGrafter"/>
</dbReference>
<dbReference type="SMART" id="SM00326">
    <property type="entry name" value="SH3"/>
    <property type="match status" value="1"/>
</dbReference>
<evidence type="ECO:0000256" key="3">
    <source>
        <dbReference type="SAM" id="MobiDB-lite"/>
    </source>
</evidence>
<feature type="region of interest" description="Disordered" evidence="3">
    <location>
        <begin position="296"/>
        <end position="641"/>
    </location>
</feature>
<feature type="compositionally biased region" description="Acidic residues" evidence="3">
    <location>
        <begin position="148"/>
        <end position="170"/>
    </location>
</feature>
<dbReference type="GO" id="GO:0051286">
    <property type="term" value="C:cell tip"/>
    <property type="evidence" value="ECO:0007669"/>
    <property type="project" value="TreeGrafter"/>
</dbReference>